<dbReference type="InterPro" id="IPR036380">
    <property type="entry name" value="Isochorismatase-like_sf"/>
</dbReference>
<keyword evidence="3" id="KW-1185">Reference proteome</keyword>
<proteinExistence type="predicted"/>
<name>A0ABP7KX13_9GAMM</name>
<dbReference type="EMBL" id="BAABDG010000002">
    <property type="protein sequence ID" value="GAA3887720.1"/>
    <property type="molecule type" value="Genomic_DNA"/>
</dbReference>
<evidence type="ECO:0000259" key="1">
    <source>
        <dbReference type="Pfam" id="PF00857"/>
    </source>
</evidence>
<evidence type="ECO:0000313" key="2">
    <source>
        <dbReference type="EMBL" id="GAA3887720.1"/>
    </source>
</evidence>
<dbReference type="Gene3D" id="3.40.50.850">
    <property type="entry name" value="Isochorismatase-like"/>
    <property type="match status" value="1"/>
</dbReference>
<dbReference type="Pfam" id="PF00857">
    <property type="entry name" value="Isochorismatase"/>
    <property type="match status" value="1"/>
</dbReference>
<protein>
    <recommendedName>
        <fullName evidence="1">Isochorismatase-like domain-containing protein</fullName>
    </recommendedName>
</protein>
<dbReference type="SUPFAM" id="SSF52499">
    <property type="entry name" value="Isochorismatase-like hydrolases"/>
    <property type="match status" value="1"/>
</dbReference>
<comment type="caution">
    <text evidence="2">The sequence shown here is derived from an EMBL/GenBank/DDBJ whole genome shotgun (WGS) entry which is preliminary data.</text>
</comment>
<dbReference type="InterPro" id="IPR000868">
    <property type="entry name" value="Isochorismatase-like_dom"/>
</dbReference>
<sequence length="93" mass="10400">MIVVDMQNGVFATPRHDREGKANLINQLIAAAGRTIFIQHIEGEMVEGSELWQILPELEQPNGAIYVNKTACDAFWNTKLTDVYLANWAPITS</sequence>
<accession>A0ABP7KX13</accession>
<gene>
    <name evidence="2" type="ORF">GCM10022405_11580</name>
</gene>
<dbReference type="Proteomes" id="UP001499994">
    <property type="component" value="Unassembled WGS sequence"/>
</dbReference>
<feature type="domain" description="Isochorismatase-like" evidence="1">
    <location>
        <begin position="2"/>
        <end position="83"/>
    </location>
</feature>
<organism evidence="2 3">
    <name type="scientific">Gibbsiella dentisursi</name>
    <dbReference type="NCBI Taxonomy" id="796890"/>
    <lineage>
        <taxon>Bacteria</taxon>
        <taxon>Pseudomonadati</taxon>
        <taxon>Pseudomonadota</taxon>
        <taxon>Gammaproteobacteria</taxon>
        <taxon>Enterobacterales</taxon>
        <taxon>Yersiniaceae</taxon>
        <taxon>Gibbsiella</taxon>
    </lineage>
</organism>
<reference evidence="3" key="1">
    <citation type="journal article" date="2019" name="Int. J. Syst. Evol. Microbiol.">
        <title>The Global Catalogue of Microorganisms (GCM) 10K type strain sequencing project: providing services to taxonomists for standard genome sequencing and annotation.</title>
        <authorList>
            <consortium name="The Broad Institute Genomics Platform"/>
            <consortium name="The Broad Institute Genome Sequencing Center for Infectious Disease"/>
            <person name="Wu L."/>
            <person name="Ma J."/>
        </authorList>
    </citation>
    <scope>NUCLEOTIDE SEQUENCE [LARGE SCALE GENOMIC DNA]</scope>
    <source>
        <strain evidence="3">JCM 17201</strain>
    </source>
</reference>
<evidence type="ECO:0000313" key="3">
    <source>
        <dbReference type="Proteomes" id="UP001499994"/>
    </source>
</evidence>